<dbReference type="InterPro" id="IPR000742">
    <property type="entry name" value="EGF"/>
</dbReference>
<dbReference type="PROSITE" id="PS01186">
    <property type="entry name" value="EGF_2"/>
    <property type="match status" value="1"/>
</dbReference>
<evidence type="ECO:0000313" key="6">
    <source>
        <dbReference type="Proteomes" id="UP000002195"/>
    </source>
</evidence>
<dbReference type="PaxDb" id="44689-DDB0215475"/>
<feature type="transmembrane region" description="Helical" evidence="2">
    <location>
        <begin position="376"/>
        <end position="397"/>
    </location>
</feature>
<dbReference type="GeneID" id="8628413"/>
<keyword evidence="1" id="KW-0245">EGF-like domain</keyword>
<dbReference type="Gene3D" id="2.90.20.10">
    <property type="entry name" value="Plasmodium vivax P25 domain"/>
    <property type="match status" value="1"/>
</dbReference>
<comment type="caution">
    <text evidence="5">The sequence shown here is derived from an EMBL/GenBank/DDBJ whole genome shotgun (WGS) entry which is preliminary data.</text>
</comment>
<dbReference type="VEuPathDB" id="AmoebaDB:DDB_G0291946"/>
<dbReference type="EMBL" id="AAFI02000186">
    <property type="protein sequence ID" value="EAL61503.1"/>
    <property type="molecule type" value="Genomic_DNA"/>
</dbReference>
<organism evidence="5 6">
    <name type="scientific">Dictyostelium discoideum</name>
    <name type="common">Social amoeba</name>
    <dbReference type="NCBI Taxonomy" id="44689"/>
    <lineage>
        <taxon>Eukaryota</taxon>
        <taxon>Amoebozoa</taxon>
        <taxon>Evosea</taxon>
        <taxon>Eumycetozoa</taxon>
        <taxon>Dictyostelia</taxon>
        <taxon>Dictyosteliales</taxon>
        <taxon>Dictyosteliaceae</taxon>
        <taxon>Dictyostelium</taxon>
    </lineage>
</organism>
<name>Q54DY4_DICDI</name>
<evidence type="ECO:0000256" key="3">
    <source>
        <dbReference type="SAM" id="SignalP"/>
    </source>
</evidence>
<proteinExistence type="predicted"/>
<keyword evidence="2" id="KW-1133">Transmembrane helix</keyword>
<keyword evidence="2" id="KW-0472">Membrane</keyword>
<evidence type="ECO:0000259" key="4">
    <source>
        <dbReference type="PROSITE" id="PS50026"/>
    </source>
</evidence>
<dbReference type="Proteomes" id="UP000002195">
    <property type="component" value="Unassembled WGS sequence"/>
</dbReference>
<feature type="domain" description="EGF-like" evidence="4">
    <location>
        <begin position="218"/>
        <end position="259"/>
    </location>
</feature>
<comment type="caution">
    <text evidence="1">Lacks conserved residue(s) required for the propagation of feature annotation.</text>
</comment>
<evidence type="ECO:0000313" key="5">
    <source>
        <dbReference type="EMBL" id="EAL61503.1"/>
    </source>
</evidence>
<accession>Q54DY4</accession>
<dbReference type="RefSeq" id="XP_629912.1">
    <property type="nucleotide sequence ID" value="XM_629910.1"/>
</dbReference>
<dbReference type="InParanoid" id="Q54DY4"/>
<keyword evidence="2" id="KW-0812">Transmembrane</keyword>
<evidence type="ECO:0000256" key="1">
    <source>
        <dbReference type="PROSITE-ProRule" id="PRU00076"/>
    </source>
</evidence>
<dbReference type="HOGENOM" id="CLU_635268_0_0_1"/>
<protein>
    <recommendedName>
        <fullName evidence="4">EGF-like domain-containing protein</fullName>
    </recommendedName>
</protein>
<feature type="signal peptide" evidence="3">
    <location>
        <begin position="1"/>
        <end position="17"/>
    </location>
</feature>
<dbReference type="dictyBase" id="DDB_G0291946"/>
<keyword evidence="3" id="KW-0732">Signal</keyword>
<dbReference type="SMART" id="SM00181">
    <property type="entry name" value="EGF"/>
    <property type="match status" value="3"/>
</dbReference>
<gene>
    <name evidence="5" type="ORF">DDB_G0291946</name>
</gene>
<reference evidence="5 6" key="1">
    <citation type="journal article" date="2005" name="Nature">
        <title>The genome of the social amoeba Dictyostelium discoideum.</title>
        <authorList>
            <consortium name="The Dictyostelium discoideum Sequencing Consortium"/>
            <person name="Eichinger L."/>
            <person name="Pachebat J.A."/>
            <person name="Glockner G."/>
            <person name="Rajandream M.A."/>
            <person name="Sucgang R."/>
            <person name="Berriman M."/>
            <person name="Song J."/>
            <person name="Olsen R."/>
            <person name="Szafranski K."/>
            <person name="Xu Q."/>
            <person name="Tunggal B."/>
            <person name="Kummerfeld S."/>
            <person name="Madera M."/>
            <person name="Konfortov B.A."/>
            <person name="Rivero F."/>
            <person name="Bankier A.T."/>
            <person name="Lehmann R."/>
            <person name="Hamlin N."/>
            <person name="Davies R."/>
            <person name="Gaudet P."/>
            <person name="Fey P."/>
            <person name="Pilcher K."/>
            <person name="Chen G."/>
            <person name="Saunders D."/>
            <person name="Sodergren E."/>
            <person name="Davis P."/>
            <person name="Kerhornou A."/>
            <person name="Nie X."/>
            <person name="Hall N."/>
            <person name="Anjard C."/>
            <person name="Hemphill L."/>
            <person name="Bason N."/>
            <person name="Farbrother P."/>
            <person name="Desany B."/>
            <person name="Just E."/>
            <person name="Morio T."/>
            <person name="Rost R."/>
            <person name="Churcher C."/>
            <person name="Cooper J."/>
            <person name="Haydock S."/>
            <person name="van Driessche N."/>
            <person name="Cronin A."/>
            <person name="Goodhead I."/>
            <person name="Muzny D."/>
            <person name="Mourier T."/>
            <person name="Pain A."/>
            <person name="Lu M."/>
            <person name="Harper D."/>
            <person name="Lindsay R."/>
            <person name="Hauser H."/>
            <person name="James K."/>
            <person name="Quiles M."/>
            <person name="Madan Babu M."/>
            <person name="Saito T."/>
            <person name="Buchrieser C."/>
            <person name="Wardroper A."/>
            <person name="Felder M."/>
            <person name="Thangavelu M."/>
            <person name="Johnson D."/>
            <person name="Knights A."/>
            <person name="Loulseged H."/>
            <person name="Mungall K."/>
            <person name="Oliver K."/>
            <person name="Price C."/>
            <person name="Quail M.A."/>
            <person name="Urushihara H."/>
            <person name="Hernandez J."/>
            <person name="Rabbinowitsch E."/>
            <person name="Steffen D."/>
            <person name="Sanders M."/>
            <person name="Ma J."/>
            <person name="Kohara Y."/>
            <person name="Sharp S."/>
            <person name="Simmonds M."/>
            <person name="Spiegler S."/>
            <person name="Tivey A."/>
            <person name="Sugano S."/>
            <person name="White B."/>
            <person name="Walker D."/>
            <person name="Woodward J."/>
            <person name="Winckler T."/>
            <person name="Tanaka Y."/>
            <person name="Shaulsky G."/>
            <person name="Schleicher M."/>
            <person name="Weinstock G."/>
            <person name="Rosenthal A."/>
            <person name="Cox E.C."/>
            <person name="Chisholm R.L."/>
            <person name="Gibbs R."/>
            <person name="Loomis W.F."/>
            <person name="Platzer M."/>
            <person name="Kay R.R."/>
            <person name="Williams J."/>
            <person name="Dear P.H."/>
            <person name="Noegel A.A."/>
            <person name="Barrell B."/>
            <person name="Kuspa A."/>
        </authorList>
    </citation>
    <scope>NUCLEOTIDE SEQUENCE [LARGE SCALE GENOMIC DNA]</scope>
    <source>
        <strain evidence="5 6">AX4</strain>
    </source>
</reference>
<feature type="transmembrane region" description="Helical" evidence="2">
    <location>
        <begin position="47"/>
        <end position="65"/>
    </location>
</feature>
<sequence length="432" mass="49746">MKLFILIVLIIFNYATAIEYSCPNEYYSLSNICHKGNIYFGSGLVNINYYFFYYYFFLIFFFFFVDKGLNKNKNFYEYNQIYGNSKIYSPCPIDWITLSWGYQKIFKKSLTLGSCKLKQDNSIQFYQIGNCGENSIEFNSMILSFTNENHFLNIFTCSLNNSPNLITTTTIFNSTSIQLNHTSATTSFNCLNGSINVFTWDYGSDICPLGFYGTLCQYKDYCYLNVCGGNGECENTDNIVKGYNCTCKEGYKFNGTQCEIDTCYIKNFQIDCGYAKCNLTTNHFIENGIDYNILYYCYCDEGFTLQNKKIDNEIIKYCQKEGECANSTMCGSADCKNDGQDDNCVCLNEKTHLFISDNGDVSCVDNPDSSKWKIPVSIMVSVIGLLFIFCISMFIYVKFFKYKKSKTITTKTNNNNYYYDEDDNSLDSQPLL</sequence>
<dbReference type="PROSITE" id="PS50026">
    <property type="entry name" value="EGF_3"/>
    <property type="match status" value="1"/>
</dbReference>
<dbReference type="KEGG" id="ddi:DDB_G0291946"/>
<keyword evidence="6" id="KW-1185">Reference proteome</keyword>
<dbReference type="AlphaFoldDB" id="Q54DY4"/>
<dbReference type="CDD" id="cd00054">
    <property type="entry name" value="EGF_CA"/>
    <property type="match status" value="1"/>
</dbReference>
<feature type="chain" id="PRO_5004249417" description="EGF-like domain-containing protein" evidence="3">
    <location>
        <begin position="18"/>
        <end position="432"/>
    </location>
</feature>
<evidence type="ECO:0000256" key="2">
    <source>
        <dbReference type="SAM" id="Phobius"/>
    </source>
</evidence>